<evidence type="ECO:0000313" key="3">
    <source>
        <dbReference type="Proteomes" id="UP000095023"/>
    </source>
</evidence>
<gene>
    <name evidence="2" type="ORF">CANCADRAFT_2287</name>
</gene>
<evidence type="ECO:0000259" key="1">
    <source>
        <dbReference type="SMART" id="SM00852"/>
    </source>
</evidence>
<dbReference type="Pfam" id="PF24102">
    <property type="entry name" value="FLAD1_M"/>
    <property type="match status" value="1"/>
</dbReference>
<dbReference type="Proteomes" id="UP000095023">
    <property type="component" value="Unassembled WGS sequence"/>
</dbReference>
<dbReference type="InterPro" id="IPR001453">
    <property type="entry name" value="MoaB/Mog_dom"/>
</dbReference>
<dbReference type="CDD" id="cd00885">
    <property type="entry name" value="cinA"/>
    <property type="match status" value="1"/>
</dbReference>
<organism evidence="2 3">
    <name type="scientific">Tortispora caseinolytica NRRL Y-17796</name>
    <dbReference type="NCBI Taxonomy" id="767744"/>
    <lineage>
        <taxon>Eukaryota</taxon>
        <taxon>Fungi</taxon>
        <taxon>Dikarya</taxon>
        <taxon>Ascomycota</taxon>
        <taxon>Saccharomycotina</taxon>
        <taxon>Trigonopsidomycetes</taxon>
        <taxon>Trigonopsidales</taxon>
        <taxon>Trigonopsidaceae</taxon>
        <taxon>Tortispora</taxon>
    </lineage>
</organism>
<proteinExistence type="predicted"/>
<dbReference type="PANTHER" id="PTHR47675">
    <property type="entry name" value="MOLYBDOPTERIN BINDING DOMAIN PROTEIN (AFU_ORTHOLOGUE AFUA_5G11210)"/>
    <property type="match status" value="1"/>
</dbReference>
<dbReference type="InterPro" id="IPR036425">
    <property type="entry name" value="MoaB/Mog-like_dom_sf"/>
</dbReference>
<dbReference type="Gene3D" id="3.40.980.10">
    <property type="entry name" value="MoaB/Mog-like domain"/>
    <property type="match status" value="1"/>
</dbReference>
<dbReference type="SUPFAM" id="SSF53218">
    <property type="entry name" value="Molybdenum cofactor biosynthesis proteins"/>
    <property type="match status" value="1"/>
</dbReference>
<reference evidence="3" key="1">
    <citation type="submission" date="2016-02" db="EMBL/GenBank/DDBJ databases">
        <title>Comparative genomics of biotechnologically important yeasts.</title>
        <authorList>
            <consortium name="DOE Joint Genome Institute"/>
            <person name="Riley R."/>
            <person name="Haridas S."/>
            <person name="Wolfe K.H."/>
            <person name="Lopes M.R."/>
            <person name="Hittinger C.T."/>
            <person name="Goker M."/>
            <person name="Salamov A."/>
            <person name="Wisecaver J."/>
            <person name="Long T.M."/>
            <person name="Aerts A.L."/>
            <person name="Barry K."/>
            <person name="Choi C."/>
            <person name="Clum A."/>
            <person name="Coughlan A.Y."/>
            <person name="Deshpande S."/>
            <person name="Douglass A.P."/>
            <person name="Hanson S.J."/>
            <person name="Klenk H.-P."/>
            <person name="Labutti K."/>
            <person name="Lapidus A."/>
            <person name="Lindquist E."/>
            <person name="Lipzen A."/>
            <person name="Meier-Kolthoff J.P."/>
            <person name="Ohm R.A."/>
            <person name="Otillar R.P."/>
            <person name="Pangilinan J."/>
            <person name="Peng Y."/>
            <person name="Rokas A."/>
            <person name="Rosa C.A."/>
            <person name="Scheuner C."/>
            <person name="Sibirny A.A."/>
            <person name="Slot J.C."/>
            <person name="Stielow J.B."/>
            <person name="Sun H."/>
            <person name="Kurtzman C.P."/>
            <person name="Blackwell M."/>
            <person name="Jeffries T.W."/>
            <person name="Grigoriev I.V."/>
        </authorList>
    </citation>
    <scope>NUCLEOTIDE SEQUENCE [LARGE SCALE GENOMIC DNA]</scope>
    <source>
        <strain evidence="3">NRRL Y-17796</strain>
    </source>
</reference>
<dbReference type="Pfam" id="PF00994">
    <property type="entry name" value="MoCF_biosynth"/>
    <property type="match status" value="1"/>
</dbReference>
<dbReference type="SMART" id="SM00852">
    <property type="entry name" value="MoCF_biosynth"/>
    <property type="match status" value="1"/>
</dbReference>
<dbReference type="EMBL" id="KV453842">
    <property type="protein sequence ID" value="ODV90557.1"/>
    <property type="molecule type" value="Genomic_DNA"/>
</dbReference>
<dbReference type="GO" id="GO:0042726">
    <property type="term" value="P:flavin-containing compound metabolic process"/>
    <property type="evidence" value="ECO:0007669"/>
    <property type="project" value="EnsemblFungi"/>
</dbReference>
<dbReference type="GO" id="GO:0047884">
    <property type="term" value="F:FAD diphosphatase activity"/>
    <property type="evidence" value="ECO:0007669"/>
    <property type="project" value="EnsemblFungi"/>
</dbReference>
<dbReference type="InterPro" id="IPR056596">
    <property type="entry name" value="FLAD1_M"/>
</dbReference>
<dbReference type="OrthoDB" id="448496at2759"/>
<dbReference type="AlphaFoldDB" id="A0A1E4TFS4"/>
<evidence type="ECO:0000313" key="2">
    <source>
        <dbReference type="EMBL" id="ODV90557.1"/>
    </source>
</evidence>
<keyword evidence="3" id="KW-1185">Reference proteome</keyword>
<accession>A0A1E4TFS4</accession>
<sequence>MSASHTIHTAACVIIGDEVLNGKIRDTNSNYFAKYCFGLGIDLVRIETVPDSESEIIEAVRRCAEKADFVVTSGGIGPTHDDITYPSIAKAYGLDVKLHQPTVDKMAQFAKIDHNDKQRHEAQMRMALLPYSEDKSKADCLFVDPSLWVPVAVVASKIHILPGIPQLFEKLLQGLVSVITPRLHPDGQQVRMLVLTSVAESAMAHFLTQLQEQVKESKIKIGSYPHWKIHKNTVSIIGPRSELSYLNKIAQDVADHLEGEIITQEQEEEISH</sequence>
<name>A0A1E4TFS4_9ASCO</name>
<protein>
    <recommendedName>
        <fullName evidence="1">MoaB/Mog domain-containing protein</fullName>
    </recommendedName>
</protein>
<dbReference type="PANTHER" id="PTHR47675:SF1">
    <property type="entry name" value="MOLYBDOPTERIN BINDING DOMAIN PROTEIN (AFU_ORTHOLOGUE AFUA_5G11210)"/>
    <property type="match status" value="1"/>
</dbReference>
<feature type="domain" description="MoaB/Mog" evidence="1">
    <location>
        <begin position="11"/>
        <end position="183"/>
    </location>
</feature>